<dbReference type="GO" id="GO:0008757">
    <property type="term" value="F:S-adenosylmethionine-dependent methyltransferase activity"/>
    <property type="evidence" value="ECO:0007669"/>
    <property type="project" value="InterPro"/>
</dbReference>
<feature type="domain" description="Fe2OG dioxygenase" evidence="7">
    <location>
        <begin position="188"/>
        <end position="297"/>
    </location>
</feature>
<dbReference type="AlphaFoldDB" id="A0A2P6TTH7"/>
<dbReference type="Gene3D" id="2.60.120.590">
    <property type="entry name" value="Alpha-ketoglutarate-dependent dioxygenase AlkB-like"/>
    <property type="match status" value="1"/>
</dbReference>
<keyword evidence="2" id="KW-0489">Methyltransferase</keyword>
<dbReference type="InterPro" id="IPR037151">
    <property type="entry name" value="AlkB-like_sf"/>
</dbReference>
<dbReference type="GO" id="GO:0005737">
    <property type="term" value="C:cytoplasm"/>
    <property type="evidence" value="ECO:0007669"/>
    <property type="project" value="TreeGrafter"/>
</dbReference>
<evidence type="ECO:0000256" key="2">
    <source>
        <dbReference type="ARBA" id="ARBA00022603"/>
    </source>
</evidence>
<evidence type="ECO:0000256" key="1">
    <source>
        <dbReference type="ARBA" id="ARBA00007879"/>
    </source>
</evidence>
<dbReference type="STRING" id="3076.A0A2P6TTH7"/>
<keyword evidence="5" id="KW-0694">RNA-binding</keyword>
<dbReference type="EMBL" id="LHPG02000007">
    <property type="protein sequence ID" value="PRW57369.1"/>
    <property type="molecule type" value="Genomic_DNA"/>
</dbReference>
<keyword evidence="3" id="KW-0808">Transferase</keyword>
<dbReference type="Gene3D" id="3.40.50.150">
    <property type="entry name" value="Vaccinia Virus protein VP39"/>
    <property type="match status" value="1"/>
</dbReference>
<proteinExistence type="inferred from homology"/>
<evidence type="ECO:0000313" key="9">
    <source>
        <dbReference type="Proteomes" id="UP000239899"/>
    </source>
</evidence>
<comment type="similarity">
    <text evidence="1">Belongs to the alkB family.</text>
</comment>
<dbReference type="SUPFAM" id="SSF53335">
    <property type="entry name" value="S-adenosyl-L-methionine-dependent methyltransferases"/>
    <property type="match status" value="1"/>
</dbReference>
<protein>
    <submittedName>
        <fullName evidence="8">Alkylated DNA repair alkB-like protein 8</fullName>
    </submittedName>
</protein>
<evidence type="ECO:0000256" key="5">
    <source>
        <dbReference type="ARBA" id="ARBA00022884"/>
    </source>
</evidence>
<dbReference type="PROSITE" id="PS51471">
    <property type="entry name" value="FE2OG_OXY"/>
    <property type="match status" value="1"/>
</dbReference>
<dbReference type="PANTHER" id="PTHR13069:SF21">
    <property type="entry name" value="ALKYLATED DNA REPAIR PROTEIN ALKB HOMOLOG 8"/>
    <property type="match status" value="1"/>
</dbReference>
<dbReference type="CDD" id="cd02440">
    <property type="entry name" value="AdoMet_MTases"/>
    <property type="match status" value="1"/>
</dbReference>
<dbReference type="OrthoDB" id="271595at2759"/>
<evidence type="ECO:0000256" key="6">
    <source>
        <dbReference type="SAM" id="MobiDB-lite"/>
    </source>
</evidence>
<gene>
    <name evidence="8" type="ORF">C2E21_4014</name>
</gene>
<sequence length="572" mass="59219">MGQFRRSLTGAPTCHLAMGNCGPAEENLGALETLFAPYGGTVTPGRGHMAFVSLPTPEAAAAAHAALQGTAHASLPGSGPLSLKYAELEDDSGAAPSEPPLVAVRSAGECGIPGLSCHPDFVSAEEAAELLREADAQQHWQCLARRRVLHFGAAFDYEARDVGAPQQPIPPAARRIADRIQQLPGAVAIDQLTVNEYGPGVGIAPHVETHAAFTGAIVSLCLGGPAVMVFRRDGHSPRALFLPPRSLLVMADEARYAWQHYIPHRKSDLVASAGGAGEPEVVPRAERRVSFTFRQVRAFLEGLPRGALVADVGCGNGKYFGVRTDGFVLGSDRSAGLAGVASRRLQPPPLGEGLCADVAVADGLALPYRPGTCDGVLCIAVLHHIASPARRLALLAQLLRVLRPGGRALVTVWATEQENMRKVRSWQPITAASPAGGGSGDGDVAGEAAGRDGSEAVASGDYFVPWHLPFHRAEAAAAARAAGGGAAAAALGQGSKQDSASAAAAAGAAGAAAPAAATPRLDSSKGAVVFQRYYHLFERGELEGLVAQLPGAALVDSFYDKDNWCAVFERVA</sequence>
<dbReference type="GO" id="GO:0005634">
    <property type="term" value="C:nucleus"/>
    <property type="evidence" value="ECO:0007669"/>
    <property type="project" value="TreeGrafter"/>
</dbReference>
<keyword evidence="9" id="KW-1185">Reference proteome</keyword>
<accession>A0A2P6TTH7</accession>
<dbReference type="Pfam" id="PF08241">
    <property type="entry name" value="Methyltransf_11"/>
    <property type="match status" value="1"/>
</dbReference>
<dbReference type="InterPro" id="IPR005123">
    <property type="entry name" value="Oxoglu/Fe-dep_dioxygenase_dom"/>
</dbReference>
<dbReference type="Pfam" id="PF13532">
    <property type="entry name" value="2OG-FeII_Oxy_2"/>
    <property type="match status" value="1"/>
</dbReference>
<dbReference type="GO" id="GO:0002098">
    <property type="term" value="P:tRNA wobble uridine modification"/>
    <property type="evidence" value="ECO:0007669"/>
    <property type="project" value="TreeGrafter"/>
</dbReference>
<reference evidence="8 9" key="1">
    <citation type="journal article" date="2018" name="Plant J.">
        <title>Genome sequences of Chlorella sorokiniana UTEX 1602 and Micractinium conductrix SAG 241.80: implications to maltose excretion by a green alga.</title>
        <authorList>
            <person name="Arriola M.B."/>
            <person name="Velmurugan N."/>
            <person name="Zhang Y."/>
            <person name="Plunkett M.H."/>
            <person name="Hondzo H."/>
            <person name="Barney B.M."/>
        </authorList>
    </citation>
    <scope>NUCLEOTIDE SEQUENCE [LARGE SCALE GENOMIC DNA]</scope>
    <source>
        <strain evidence="9">UTEX 1602</strain>
    </source>
</reference>
<dbReference type="GO" id="GO:0106335">
    <property type="term" value="F:tRNA (5-carboxymethyluridine(34)-5-O)-methyltransferase activity"/>
    <property type="evidence" value="ECO:0007669"/>
    <property type="project" value="TreeGrafter"/>
</dbReference>
<dbReference type="InterPro" id="IPR027450">
    <property type="entry name" value="AlkB-like"/>
</dbReference>
<evidence type="ECO:0000259" key="7">
    <source>
        <dbReference type="PROSITE" id="PS51471"/>
    </source>
</evidence>
<dbReference type="InterPro" id="IPR029063">
    <property type="entry name" value="SAM-dependent_MTases_sf"/>
</dbReference>
<dbReference type="SUPFAM" id="SSF51197">
    <property type="entry name" value="Clavaminate synthase-like"/>
    <property type="match status" value="1"/>
</dbReference>
<dbReference type="PANTHER" id="PTHR13069">
    <property type="entry name" value="ALKYLATED DNA REPAIR PROTEIN ALKB HOMOLOG 8"/>
    <property type="match status" value="1"/>
</dbReference>
<organism evidence="8 9">
    <name type="scientific">Chlorella sorokiniana</name>
    <name type="common">Freshwater green alga</name>
    <dbReference type="NCBI Taxonomy" id="3076"/>
    <lineage>
        <taxon>Eukaryota</taxon>
        <taxon>Viridiplantae</taxon>
        <taxon>Chlorophyta</taxon>
        <taxon>core chlorophytes</taxon>
        <taxon>Trebouxiophyceae</taxon>
        <taxon>Chlorellales</taxon>
        <taxon>Chlorellaceae</taxon>
        <taxon>Chlorella clade</taxon>
        <taxon>Chlorella</taxon>
    </lineage>
</organism>
<evidence type="ECO:0000256" key="3">
    <source>
        <dbReference type="ARBA" id="ARBA00022679"/>
    </source>
</evidence>
<evidence type="ECO:0000313" key="8">
    <source>
        <dbReference type="EMBL" id="PRW57369.1"/>
    </source>
</evidence>
<evidence type="ECO:0000256" key="4">
    <source>
        <dbReference type="ARBA" id="ARBA00022833"/>
    </source>
</evidence>
<comment type="caution">
    <text evidence="8">The sequence shown here is derived from an EMBL/GenBank/DDBJ whole genome shotgun (WGS) entry which is preliminary data.</text>
</comment>
<dbReference type="Proteomes" id="UP000239899">
    <property type="component" value="Unassembled WGS sequence"/>
</dbReference>
<dbReference type="GO" id="GO:0000049">
    <property type="term" value="F:tRNA binding"/>
    <property type="evidence" value="ECO:0007669"/>
    <property type="project" value="TreeGrafter"/>
</dbReference>
<keyword evidence="4" id="KW-0862">Zinc</keyword>
<dbReference type="InterPro" id="IPR051422">
    <property type="entry name" value="AlkB_tRNA_MeTrf/Diox"/>
</dbReference>
<feature type="region of interest" description="Disordered" evidence="6">
    <location>
        <begin position="424"/>
        <end position="451"/>
    </location>
</feature>
<dbReference type="InterPro" id="IPR013216">
    <property type="entry name" value="Methyltransf_11"/>
</dbReference>
<name>A0A2P6TTH7_CHLSO</name>
<dbReference type="GO" id="GO:0030488">
    <property type="term" value="P:tRNA methylation"/>
    <property type="evidence" value="ECO:0007669"/>
    <property type="project" value="TreeGrafter"/>
</dbReference>